<dbReference type="Pfam" id="PF00092">
    <property type="entry name" value="VWA"/>
    <property type="match status" value="1"/>
</dbReference>
<dbReference type="GO" id="GO:0008270">
    <property type="term" value="F:zinc ion binding"/>
    <property type="evidence" value="ECO:0007669"/>
    <property type="project" value="UniProtKB-KW"/>
</dbReference>
<feature type="compositionally biased region" description="Low complexity" evidence="2">
    <location>
        <begin position="36"/>
        <end position="45"/>
    </location>
</feature>
<evidence type="ECO:0000259" key="4">
    <source>
        <dbReference type="PROSITE" id="PS50234"/>
    </source>
</evidence>
<dbReference type="AlphaFoldDB" id="A0AAV3RYT4"/>
<evidence type="ECO:0000259" key="3">
    <source>
        <dbReference type="PROSITE" id="PS50089"/>
    </source>
</evidence>
<dbReference type="Proteomes" id="UP001454036">
    <property type="component" value="Unassembled WGS sequence"/>
</dbReference>
<dbReference type="Gene3D" id="3.40.50.410">
    <property type="entry name" value="von Willebrand factor, type A domain"/>
    <property type="match status" value="1"/>
</dbReference>
<dbReference type="InterPro" id="IPR036465">
    <property type="entry name" value="vWFA_dom_sf"/>
</dbReference>
<evidence type="ECO:0000256" key="1">
    <source>
        <dbReference type="PROSITE-ProRule" id="PRU00175"/>
    </source>
</evidence>
<dbReference type="InterPro" id="IPR001841">
    <property type="entry name" value="Znf_RING"/>
</dbReference>
<evidence type="ECO:0000313" key="5">
    <source>
        <dbReference type="EMBL" id="GAA0186010.1"/>
    </source>
</evidence>
<dbReference type="CDD" id="cd23114">
    <property type="entry name" value="RING-H2_WAVH2"/>
    <property type="match status" value="1"/>
</dbReference>
<dbReference type="InterPro" id="IPR057427">
    <property type="entry name" value="WAV3_C"/>
</dbReference>
<dbReference type="SUPFAM" id="SSF57850">
    <property type="entry name" value="RING/U-box"/>
    <property type="match status" value="1"/>
</dbReference>
<evidence type="ECO:0000256" key="2">
    <source>
        <dbReference type="SAM" id="MobiDB-lite"/>
    </source>
</evidence>
<accession>A0AAV3RYT4</accession>
<dbReference type="Pfam" id="PF25243">
    <property type="entry name" value="WAV3_C"/>
    <property type="match status" value="1"/>
</dbReference>
<protein>
    <submittedName>
        <fullName evidence="5">Ion channel</fullName>
    </submittedName>
</protein>
<dbReference type="InterPro" id="IPR051266">
    <property type="entry name" value="CLCR"/>
</dbReference>
<reference evidence="5 6" key="1">
    <citation type="submission" date="2024-01" db="EMBL/GenBank/DDBJ databases">
        <title>The complete chloroplast genome sequence of Lithospermum erythrorhizon: insights into the phylogenetic relationship among Boraginaceae species and the maternal lineages of purple gromwells.</title>
        <authorList>
            <person name="Okada T."/>
            <person name="Watanabe K."/>
        </authorList>
    </citation>
    <scope>NUCLEOTIDE SEQUENCE [LARGE SCALE GENOMIC DNA]</scope>
</reference>
<dbReference type="Gene3D" id="3.30.40.10">
    <property type="entry name" value="Zinc/RING finger domain, C3HC4 (zinc finger)"/>
    <property type="match status" value="1"/>
</dbReference>
<feature type="compositionally biased region" description="Polar residues" evidence="2">
    <location>
        <begin position="46"/>
        <end position="63"/>
    </location>
</feature>
<feature type="region of interest" description="Disordered" evidence="2">
    <location>
        <begin position="11"/>
        <end position="82"/>
    </location>
</feature>
<dbReference type="InterPro" id="IPR013083">
    <property type="entry name" value="Znf_RING/FYVE/PHD"/>
</dbReference>
<evidence type="ECO:0000313" key="6">
    <source>
        <dbReference type="Proteomes" id="UP001454036"/>
    </source>
</evidence>
<organism evidence="5 6">
    <name type="scientific">Lithospermum erythrorhizon</name>
    <name type="common">Purple gromwell</name>
    <name type="synonym">Lithospermum officinale var. erythrorhizon</name>
    <dbReference type="NCBI Taxonomy" id="34254"/>
    <lineage>
        <taxon>Eukaryota</taxon>
        <taxon>Viridiplantae</taxon>
        <taxon>Streptophyta</taxon>
        <taxon>Embryophyta</taxon>
        <taxon>Tracheophyta</taxon>
        <taxon>Spermatophyta</taxon>
        <taxon>Magnoliopsida</taxon>
        <taxon>eudicotyledons</taxon>
        <taxon>Gunneridae</taxon>
        <taxon>Pentapetalae</taxon>
        <taxon>asterids</taxon>
        <taxon>lamiids</taxon>
        <taxon>Boraginales</taxon>
        <taxon>Boraginaceae</taxon>
        <taxon>Boraginoideae</taxon>
        <taxon>Lithospermeae</taxon>
        <taxon>Lithospermum</taxon>
    </lineage>
</organism>
<keyword evidence="6" id="KW-1185">Reference proteome</keyword>
<feature type="domain" description="RING-type" evidence="3">
    <location>
        <begin position="134"/>
        <end position="179"/>
    </location>
</feature>
<keyword evidence="1" id="KW-0862">Zinc</keyword>
<keyword evidence="1" id="KW-0479">Metal-binding</keyword>
<sequence length="727" mass="80730">MVLGWRRAFCTTIPRDQEKQDNTNPSPNPSPRSGLKFKFFSSSSSNPSTPRLQSQQLISSPNNKVKLRCKTTPPPPSSMLKINTPHIQAESPKLRGKTTKNSPRFFSFSNPSSPRSPSTFSFLKSSLLNSKSRCCICLQTMKTGQAMAIFTAECNHSFHFPCVAAHVRKESALVCPVCSTTWKEMPVLSIHNVENSNHHGENKSAESRKSIHINTNTELKPKPNPTLKVYNDDEPLMSTTSCGRFNTIPESDEENENVEFRGLENNTKNVNKVIDVKLSSESALISVGRSSETYAMVMKVKSPSPMGNSTSRRAPIDLVTVLDVSSKMSGDNLEIMKKSMRILLSTLSAYDRLSIVAFSTVSKRVLPLRRMTTSGKRSARRIVKSIVEIEGPSSSSTDALKKAVKVLEDRREKNPVTAIILLCFDEDAGVKNSHIEKIEKSKSEWRRLVTSSRISNLDISVHTIALAHEFPGNEELLTRSIGNIVSVFVQDISVRLGFISGSAPAEIAAVYECTNRPEALGSGLIRLGELYADEERELLVELKVPKLFSSTRSRRVLVVRCSYKDPFTQEVINSREQALMVPRFEAVGSSGPGTQRLKSVFIAVRALAEGRRLIERNEMNGAHHMLSSARALLLQSRLCSSDEFIGALEAELSELSRKKLCQPRDVSGRGLNVERDVKNGIVYLDEKAEPLTPTSAWRAAEKLAKLAIIRKSMHRVSDLHGFENARF</sequence>
<proteinExistence type="predicted"/>
<feature type="domain" description="VWFA" evidence="4">
    <location>
        <begin position="317"/>
        <end position="476"/>
    </location>
</feature>
<dbReference type="SMART" id="SM00184">
    <property type="entry name" value="RING"/>
    <property type="match status" value="1"/>
</dbReference>
<dbReference type="PANTHER" id="PTHR10579">
    <property type="entry name" value="CALCIUM-ACTIVATED CHLORIDE CHANNEL REGULATOR"/>
    <property type="match status" value="1"/>
</dbReference>
<dbReference type="InterPro" id="IPR002035">
    <property type="entry name" value="VWF_A"/>
</dbReference>
<dbReference type="PANTHER" id="PTHR10579:SF59">
    <property type="entry name" value="E3 UBIQUITIN-PROTEIN LIGASE EDA40-RELATED"/>
    <property type="match status" value="1"/>
</dbReference>
<gene>
    <name evidence="5" type="ORF">LIER_33298</name>
</gene>
<dbReference type="Pfam" id="PF17123">
    <property type="entry name" value="zf-RING_11"/>
    <property type="match status" value="1"/>
</dbReference>
<dbReference type="SMART" id="SM00327">
    <property type="entry name" value="VWA"/>
    <property type="match status" value="1"/>
</dbReference>
<dbReference type="PROSITE" id="PS50234">
    <property type="entry name" value="VWFA"/>
    <property type="match status" value="1"/>
</dbReference>
<keyword evidence="1" id="KW-0863">Zinc-finger</keyword>
<dbReference type="EMBL" id="BAABME010013298">
    <property type="protein sequence ID" value="GAA0186010.1"/>
    <property type="molecule type" value="Genomic_DNA"/>
</dbReference>
<name>A0AAV3RYT4_LITER</name>
<dbReference type="SUPFAM" id="SSF53300">
    <property type="entry name" value="vWA-like"/>
    <property type="match status" value="1"/>
</dbReference>
<dbReference type="PROSITE" id="PS50089">
    <property type="entry name" value="ZF_RING_2"/>
    <property type="match status" value="1"/>
</dbReference>
<comment type="caution">
    <text evidence="5">The sequence shown here is derived from an EMBL/GenBank/DDBJ whole genome shotgun (WGS) entry which is preliminary data.</text>
</comment>